<dbReference type="Proteomes" id="UP000492821">
    <property type="component" value="Unassembled WGS sequence"/>
</dbReference>
<evidence type="ECO:0000313" key="1">
    <source>
        <dbReference type="Proteomes" id="UP000492821"/>
    </source>
</evidence>
<reference evidence="1" key="1">
    <citation type="journal article" date="2013" name="Genetics">
        <title>The draft genome and transcriptome of Panagrellus redivivus are shaped by the harsh demands of a free-living lifestyle.</title>
        <authorList>
            <person name="Srinivasan J."/>
            <person name="Dillman A.R."/>
            <person name="Macchietto M.G."/>
            <person name="Heikkinen L."/>
            <person name="Lakso M."/>
            <person name="Fracchia K.M."/>
            <person name="Antoshechkin I."/>
            <person name="Mortazavi A."/>
            <person name="Wong G."/>
            <person name="Sternberg P.W."/>
        </authorList>
    </citation>
    <scope>NUCLEOTIDE SEQUENCE [LARGE SCALE GENOMIC DNA]</scope>
    <source>
        <strain evidence="1">MT8872</strain>
    </source>
</reference>
<name>A0A7E4VGC8_PANRE</name>
<reference evidence="2" key="2">
    <citation type="submission" date="2020-10" db="UniProtKB">
        <authorList>
            <consortium name="WormBaseParasite"/>
        </authorList>
    </citation>
    <scope>IDENTIFICATION</scope>
</reference>
<keyword evidence="1" id="KW-1185">Reference proteome</keyword>
<accession>A0A7E4VGC8</accession>
<evidence type="ECO:0000313" key="2">
    <source>
        <dbReference type="WBParaSite" id="Pan_g20807.t1"/>
    </source>
</evidence>
<dbReference type="WBParaSite" id="Pan_g20807.t1">
    <property type="protein sequence ID" value="Pan_g20807.t1"/>
    <property type="gene ID" value="Pan_g20807"/>
</dbReference>
<proteinExistence type="predicted"/>
<organism evidence="1 2">
    <name type="scientific">Panagrellus redivivus</name>
    <name type="common">Microworm</name>
    <dbReference type="NCBI Taxonomy" id="6233"/>
    <lineage>
        <taxon>Eukaryota</taxon>
        <taxon>Metazoa</taxon>
        <taxon>Ecdysozoa</taxon>
        <taxon>Nematoda</taxon>
        <taxon>Chromadorea</taxon>
        <taxon>Rhabditida</taxon>
        <taxon>Tylenchina</taxon>
        <taxon>Panagrolaimomorpha</taxon>
        <taxon>Panagrolaimoidea</taxon>
        <taxon>Panagrolaimidae</taxon>
        <taxon>Panagrellus</taxon>
    </lineage>
</organism>
<sequence length="71" mass="8063">MPHMGRRRSARSLFVEVATSLTSLAWFANITPFNRYGHNRIGILGTDINRVFTAVLLEPVYTVDHRATFLS</sequence>
<protein>
    <submittedName>
        <fullName evidence="2">Secreted protein</fullName>
    </submittedName>
</protein>
<dbReference type="AlphaFoldDB" id="A0A7E4VGC8"/>